<keyword evidence="1" id="KW-0472">Membrane</keyword>
<dbReference type="GO" id="GO:0016020">
    <property type="term" value="C:membrane"/>
    <property type="evidence" value="ECO:0007669"/>
    <property type="project" value="TreeGrafter"/>
</dbReference>
<dbReference type="AlphaFoldDB" id="A0AAE9Y2Z1"/>
<feature type="transmembrane region" description="Helical" evidence="1">
    <location>
        <begin position="136"/>
        <end position="155"/>
    </location>
</feature>
<feature type="transmembrane region" description="Helical" evidence="1">
    <location>
        <begin position="100"/>
        <end position="124"/>
    </location>
</feature>
<dbReference type="RefSeq" id="WP_272734840.1">
    <property type="nucleotide sequence ID" value="NZ_CP116942.1"/>
</dbReference>
<evidence type="ECO:0000256" key="1">
    <source>
        <dbReference type="SAM" id="Phobius"/>
    </source>
</evidence>
<keyword evidence="1" id="KW-1133">Transmembrane helix</keyword>
<accession>A0AAE9Y2Z1</accession>
<evidence type="ECO:0000313" key="3">
    <source>
        <dbReference type="Proteomes" id="UP001216390"/>
    </source>
</evidence>
<dbReference type="Proteomes" id="UP001216390">
    <property type="component" value="Chromosome"/>
</dbReference>
<feature type="transmembrane region" description="Helical" evidence="1">
    <location>
        <begin position="212"/>
        <end position="231"/>
    </location>
</feature>
<organism evidence="2 3">
    <name type="scientific">Iamia majanohamensis</name>
    <dbReference type="NCBI Taxonomy" id="467976"/>
    <lineage>
        <taxon>Bacteria</taxon>
        <taxon>Bacillati</taxon>
        <taxon>Actinomycetota</taxon>
        <taxon>Acidimicrobiia</taxon>
        <taxon>Acidimicrobiales</taxon>
        <taxon>Iamiaceae</taxon>
        <taxon>Iamia</taxon>
    </lineage>
</organism>
<dbReference type="PROSITE" id="PS50244">
    <property type="entry name" value="S5A_REDUCTASE"/>
    <property type="match status" value="1"/>
</dbReference>
<reference evidence="2" key="1">
    <citation type="submission" date="2023-01" db="EMBL/GenBank/DDBJ databases">
        <title>The diversity of Class Acidimicrobiia in South China Sea sediment environments and the proposal of Iamia marina sp. nov., a novel species of the genus Iamia.</title>
        <authorList>
            <person name="He Y."/>
            <person name="Tian X."/>
        </authorList>
    </citation>
    <scope>NUCLEOTIDE SEQUENCE</scope>
    <source>
        <strain evidence="2">DSM 19957</strain>
    </source>
</reference>
<dbReference type="PANTHER" id="PTHR32251">
    <property type="entry name" value="3-OXO-5-ALPHA-STEROID 4-DEHYDROGENASE"/>
    <property type="match status" value="1"/>
</dbReference>
<proteinExistence type="predicted"/>
<dbReference type="KEGG" id="ima:PO878_12495"/>
<dbReference type="EMBL" id="CP116942">
    <property type="protein sequence ID" value="WCO65315.1"/>
    <property type="molecule type" value="Genomic_DNA"/>
</dbReference>
<keyword evidence="1" id="KW-0812">Transmembrane</keyword>
<keyword evidence="3" id="KW-1185">Reference proteome</keyword>
<sequence>MTGTVLLASAAGVAALMVVTWLISVAIRDVSIVDIVWGLGFVVVAVTSLAVGDAPGARRTLLAVLVGLWGVRLAAYLAWRNLGHGEDRRYQKMRRHHGPWFWLISLGTVFALQGLLMLVVSLPVSLSAAADGPVSLGPLAVLGVLLWLVGVVFEAGGDLQLARFKADPANEGQVMDRGFWRYTRHPNYFGDFCVWWGIFLVAAETGPGRWGVLGPVVMTIFLLKVSGVAMLERDIGRRRPKYADYIERTSAFFPRPPKRAASDGASS</sequence>
<dbReference type="Pfam" id="PF06966">
    <property type="entry name" value="DUF1295"/>
    <property type="match status" value="1"/>
</dbReference>
<feature type="transmembrane region" description="Helical" evidence="1">
    <location>
        <begin position="188"/>
        <end position="206"/>
    </location>
</feature>
<feature type="transmembrane region" description="Helical" evidence="1">
    <location>
        <begin position="60"/>
        <end position="79"/>
    </location>
</feature>
<protein>
    <submittedName>
        <fullName evidence="2">DUF1295 domain-containing protein</fullName>
    </submittedName>
</protein>
<dbReference type="PANTHER" id="PTHR32251:SF17">
    <property type="entry name" value="STEROID 5-ALPHA REDUCTASE C-TERMINAL DOMAIN-CONTAINING PROTEIN"/>
    <property type="match status" value="1"/>
</dbReference>
<dbReference type="Gene3D" id="1.20.120.1630">
    <property type="match status" value="1"/>
</dbReference>
<feature type="transmembrane region" description="Helical" evidence="1">
    <location>
        <begin position="6"/>
        <end position="23"/>
    </location>
</feature>
<evidence type="ECO:0000313" key="2">
    <source>
        <dbReference type="EMBL" id="WCO65315.1"/>
    </source>
</evidence>
<feature type="transmembrane region" description="Helical" evidence="1">
    <location>
        <begin position="35"/>
        <end position="54"/>
    </location>
</feature>
<name>A0AAE9Y2Z1_9ACTN</name>
<gene>
    <name evidence="2" type="ORF">PO878_12495</name>
</gene>
<dbReference type="InterPro" id="IPR010721">
    <property type="entry name" value="UstE-like"/>
</dbReference>